<dbReference type="Proteomes" id="UP000651799">
    <property type="component" value="Segment"/>
</dbReference>
<dbReference type="EMBL" id="MN931740">
    <property type="protein sequence ID" value="QHW16451.1"/>
    <property type="molecule type" value="Genomic_DNA"/>
</dbReference>
<dbReference type="Proteomes" id="UP000621459">
    <property type="component" value="Segment"/>
</dbReference>
<proteinExistence type="predicted"/>
<evidence type="ECO:0000313" key="3">
    <source>
        <dbReference type="EMBL" id="QHW16625.1"/>
    </source>
</evidence>
<dbReference type="Proteomes" id="UP000641786">
    <property type="component" value="Segment"/>
</dbReference>
<feature type="compositionally biased region" description="Polar residues" evidence="1">
    <location>
        <begin position="1"/>
        <end position="11"/>
    </location>
</feature>
<reference evidence="7" key="1">
    <citation type="submission" date="2020-01" db="EMBL/GenBank/DDBJ databases">
        <title>Global genomic diversity of Molluscum contagiosum virus.</title>
        <authorList>
            <person name="Zorec T.M."/>
            <person name="Skubic L."/>
            <person name="Hosnjak L."/>
            <person name="Trcko K."/>
            <person name="Poljak M."/>
        </authorList>
    </citation>
    <scope>NUCLEOTIDE SEQUENCE</scope>
    <source>
        <strain evidence="7">MCV2_MB101</strain>
        <strain evidence="8">MCV2_MC344</strain>
        <strain evidence="9">MCV2_MC515</strain>
        <strain evidence="2">MCV2_P01S01A</strain>
        <strain evidence="3">MCV2_P01S02A</strain>
        <strain evidence="4">MCV2_P03S01A</strain>
        <strain evidence="5">MCV2_P03S02A</strain>
        <strain evidence="6">MCV2_P04S02A</strain>
    </source>
</reference>
<accession>A0A858A534</accession>
<dbReference type="EMBL" id="MN931745">
    <property type="protein sequence ID" value="QHW17344.1"/>
    <property type="molecule type" value="Genomic_DNA"/>
</dbReference>
<dbReference type="EMBL" id="MN931752">
    <property type="protein sequence ID" value="QHW18572.1"/>
    <property type="molecule type" value="Genomic_DNA"/>
</dbReference>
<feature type="compositionally biased region" description="Polar residues" evidence="1">
    <location>
        <begin position="18"/>
        <end position="41"/>
    </location>
</feature>
<organism evidence="7 10">
    <name type="scientific">Molluscum contagiosum virus</name>
    <dbReference type="NCBI Taxonomy" id="10279"/>
    <lineage>
        <taxon>Viruses</taxon>
        <taxon>Varidnaviria</taxon>
        <taxon>Bamfordvirae</taxon>
        <taxon>Nucleocytoviricota</taxon>
        <taxon>Pokkesviricetes</taxon>
        <taxon>Chitovirales</taxon>
        <taxon>Poxviridae</taxon>
        <taxon>Chordopoxvirinae</taxon>
        <taxon>Molluscipoxvirus</taxon>
        <taxon>Molluscipoxvirus molluscum</taxon>
    </lineage>
</organism>
<dbReference type="EMBL" id="MN931746">
    <property type="protein sequence ID" value="QHW17517.1"/>
    <property type="molecule type" value="Genomic_DNA"/>
</dbReference>
<dbReference type="Proteomes" id="UP000615274">
    <property type="component" value="Segment"/>
</dbReference>
<gene>
    <name evidence="7" type="primary">MC063L</name>
</gene>
<dbReference type="Proteomes" id="UP000606457">
    <property type="component" value="Segment"/>
</dbReference>
<dbReference type="EMBL" id="MN931751">
    <property type="protein sequence ID" value="QHW18398.1"/>
    <property type="molecule type" value="Genomic_DNA"/>
</dbReference>
<evidence type="ECO:0000313" key="10">
    <source>
        <dbReference type="Proteomes" id="UP000606457"/>
    </source>
</evidence>
<dbReference type="Proteomes" id="UP000624326">
    <property type="component" value="Segment"/>
</dbReference>
<name>A0A858A534_9POXV</name>
<feature type="region of interest" description="Disordered" evidence="1">
    <location>
        <begin position="1"/>
        <end position="42"/>
    </location>
</feature>
<feature type="compositionally biased region" description="Low complexity" evidence="1">
    <location>
        <begin position="73"/>
        <end position="82"/>
    </location>
</feature>
<evidence type="ECO:0000313" key="7">
    <source>
        <dbReference type="EMBL" id="QHW18224.1"/>
    </source>
</evidence>
<evidence type="ECO:0000313" key="2">
    <source>
        <dbReference type="EMBL" id="QHW16451.1"/>
    </source>
</evidence>
<dbReference type="EMBL" id="MN931747">
    <property type="protein sequence ID" value="QHW17691.1"/>
    <property type="molecule type" value="Genomic_DNA"/>
</dbReference>
<dbReference type="Proteomes" id="UP000646191">
    <property type="component" value="Segment"/>
</dbReference>
<evidence type="ECO:0000313" key="6">
    <source>
        <dbReference type="EMBL" id="QHW17691.1"/>
    </source>
</evidence>
<evidence type="ECO:0000313" key="5">
    <source>
        <dbReference type="EMBL" id="QHW17517.1"/>
    </source>
</evidence>
<dbReference type="EMBL" id="MN931750">
    <property type="protein sequence ID" value="QHW18224.1"/>
    <property type="molecule type" value="Genomic_DNA"/>
</dbReference>
<dbReference type="Proteomes" id="UP000655493">
    <property type="component" value="Segment"/>
</dbReference>
<dbReference type="EMBL" id="MN931741">
    <property type="protein sequence ID" value="QHW16625.1"/>
    <property type="molecule type" value="Genomic_DNA"/>
</dbReference>
<feature type="region of interest" description="Disordered" evidence="1">
    <location>
        <begin position="58"/>
        <end position="82"/>
    </location>
</feature>
<evidence type="ECO:0000313" key="8">
    <source>
        <dbReference type="EMBL" id="QHW18398.1"/>
    </source>
</evidence>
<sequence length="97" mass="10420">MSSAPDHTPSNHTRREQAQTTRAPQNKENMQATTRVQSRRCSTWPEKKGVFAALRAASAPSSVCAGRPESMGAPTPRAPARPARCLELPLQKVSAPG</sequence>
<evidence type="ECO:0000313" key="9">
    <source>
        <dbReference type="EMBL" id="QHW18572.1"/>
    </source>
</evidence>
<evidence type="ECO:0000256" key="1">
    <source>
        <dbReference type="SAM" id="MobiDB-lite"/>
    </source>
</evidence>
<protein>
    <submittedName>
        <fullName evidence="7">MC063L</fullName>
    </submittedName>
</protein>
<evidence type="ECO:0000313" key="4">
    <source>
        <dbReference type="EMBL" id="QHW17344.1"/>
    </source>
</evidence>